<dbReference type="PANTHER" id="PTHR48083">
    <property type="entry name" value="MEDIUM-CHAIN SPECIFIC ACYL-COA DEHYDROGENASE, MITOCHONDRIAL-RELATED"/>
    <property type="match status" value="1"/>
</dbReference>
<comment type="cofactor">
    <cofactor evidence="1 7">
        <name>FAD</name>
        <dbReference type="ChEBI" id="CHEBI:57692"/>
    </cofactor>
</comment>
<evidence type="ECO:0000256" key="6">
    <source>
        <dbReference type="ARBA" id="ARBA00023002"/>
    </source>
</evidence>
<dbReference type="InterPro" id="IPR037069">
    <property type="entry name" value="AcylCoA_DH/ox_N_sf"/>
</dbReference>
<dbReference type="Pfam" id="PF00441">
    <property type="entry name" value="Acyl-CoA_dh_1"/>
    <property type="match status" value="1"/>
</dbReference>
<dbReference type="InterPro" id="IPR036250">
    <property type="entry name" value="AcylCo_DH-like_C"/>
</dbReference>
<dbReference type="GO" id="GO:0033539">
    <property type="term" value="P:fatty acid beta-oxidation using acyl-CoA dehydrogenase"/>
    <property type="evidence" value="ECO:0007669"/>
    <property type="project" value="TreeGrafter"/>
</dbReference>
<evidence type="ECO:0000256" key="5">
    <source>
        <dbReference type="ARBA" id="ARBA00022827"/>
    </source>
</evidence>
<proteinExistence type="inferred from homology"/>
<evidence type="ECO:0000256" key="4">
    <source>
        <dbReference type="ARBA" id="ARBA00022630"/>
    </source>
</evidence>
<comment type="caution">
    <text evidence="11">The sequence shown here is derived from an EMBL/GenBank/DDBJ whole genome shotgun (WGS) entry which is preliminary data.</text>
</comment>
<feature type="domain" description="Acyl-CoA oxidase/dehydrogenase middle" evidence="9">
    <location>
        <begin position="143"/>
        <end position="240"/>
    </location>
</feature>
<feature type="domain" description="Acyl-CoA dehydrogenase/oxidase N-terminal" evidence="10">
    <location>
        <begin position="16"/>
        <end position="139"/>
    </location>
</feature>
<evidence type="ECO:0000256" key="1">
    <source>
        <dbReference type="ARBA" id="ARBA00001974"/>
    </source>
</evidence>
<evidence type="ECO:0000313" key="11">
    <source>
        <dbReference type="EMBL" id="OLL26986.1"/>
    </source>
</evidence>
<dbReference type="FunFam" id="2.40.110.10:FF:000002">
    <property type="entry name" value="Acyl-CoA dehydrogenase fadE12"/>
    <property type="match status" value="1"/>
</dbReference>
<dbReference type="Gene3D" id="1.20.140.10">
    <property type="entry name" value="Butyryl-CoA Dehydrogenase, subunit A, domain 3"/>
    <property type="match status" value="1"/>
</dbReference>
<accession>A0A1U7LWC8</accession>
<dbReference type="Pfam" id="PF02771">
    <property type="entry name" value="Acyl-CoA_dh_N"/>
    <property type="match status" value="1"/>
</dbReference>
<keyword evidence="4 7" id="KW-0285">Flavoprotein</keyword>
<evidence type="ECO:0000256" key="3">
    <source>
        <dbReference type="ARBA" id="ARBA00011738"/>
    </source>
</evidence>
<feature type="domain" description="Acyl-CoA dehydrogenase/oxidase C-terminal" evidence="8">
    <location>
        <begin position="257"/>
        <end position="407"/>
    </location>
</feature>
<reference evidence="11 12" key="1">
    <citation type="submission" date="2016-04" db="EMBL/GenBank/DDBJ databases">
        <title>Evolutionary innovation and constraint leading to complex multicellularity in the Ascomycota.</title>
        <authorList>
            <person name="Cisse O."/>
            <person name="Nguyen A."/>
            <person name="Hewitt D.A."/>
            <person name="Jedd G."/>
            <person name="Stajich J.E."/>
        </authorList>
    </citation>
    <scope>NUCLEOTIDE SEQUENCE [LARGE SCALE GENOMIC DNA]</scope>
    <source>
        <strain evidence="11 12">DAH-3</strain>
    </source>
</reference>
<keyword evidence="12" id="KW-1185">Reference proteome</keyword>
<evidence type="ECO:0000259" key="9">
    <source>
        <dbReference type="Pfam" id="PF02770"/>
    </source>
</evidence>
<dbReference type="InterPro" id="IPR009075">
    <property type="entry name" value="AcylCo_DH/oxidase_C"/>
</dbReference>
<keyword evidence="6 7" id="KW-0560">Oxidoreductase</keyword>
<dbReference type="InterPro" id="IPR009100">
    <property type="entry name" value="AcylCoA_DH/oxidase_NM_dom_sf"/>
</dbReference>
<dbReference type="Proteomes" id="UP000186594">
    <property type="component" value="Unassembled WGS sequence"/>
</dbReference>
<dbReference type="OMA" id="LAYMYAM"/>
<dbReference type="GO" id="GO:0005737">
    <property type="term" value="C:cytoplasm"/>
    <property type="evidence" value="ECO:0007669"/>
    <property type="project" value="TreeGrafter"/>
</dbReference>
<dbReference type="Pfam" id="PF02770">
    <property type="entry name" value="Acyl-CoA_dh_M"/>
    <property type="match status" value="1"/>
</dbReference>
<dbReference type="Gene3D" id="1.10.540.10">
    <property type="entry name" value="Acyl-CoA dehydrogenase/oxidase, N-terminal domain"/>
    <property type="match status" value="1"/>
</dbReference>
<evidence type="ECO:0000259" key="10">
    <source>
        <dbReference type="Pfam" id="PF02771"/>
    </source>
</evidence>
<dbReference type="AlphaFoldDB" id="A0A1U7LWC8"/>
<dbReference type="OrthoDB" id="434771at2759"/>
<comment type="similarity">
    <text evidence="2 7">Belongs to the acyl-CoA dehydrogenase family.</text>
</comment>
<comment type="subunit">
    <text evidence="3">Homodimer.</text>
</comment>
<dbReference type="Gene3D" id="2.40.110.10">
    <property type="entry name" value="Butyryl-CoA Dehydrogenase, subunit A, domain 2"/>
    <property type="match status" value="1"/>
</dbReference>
<dbReference type="GO" id="GO:0050660">
    <property type="term" value="F:flavin adenine dinucleotide binding"/>
    <property type="evidence" value="ECO:0007669"/>
    <property type="project" value="InterPro"/>
</dbReference>
<dbReference type="InterPro" id="IPR050741">
    <property type="entry name" value="Acyl-CoA_dehydrogenase"/>
</dbReference>
<dbReference type="EMBL" id="LXFE01000126">
    <property type="protein sequence ID" value="OLL26986.1"/>
    <property type="molecule type" value="Genomic_DNA"/>
</dbReference>
<evidence type="ECO:0000259" key="8">
    <source>
        <dbReference type="Pfam" id="PF00441"/>
    </source>
</evidence>
<dbReference type="STRING" id="1198029.A0A1U7LWC8"/>
<dbReference type="SUPFAM" id="SSF56645">
    <property type="entry name" value="Acyl-CoA dehydrogenase NM domain-like"/>
    <property type="match status" value="1"/>
</dbReference>
<dbReference type="InterPro" id="IPR046373">
    <property type="entry name" value="Acyl-CoA_Oxase/DH_mid-dom_sf"/>
</dbReference>
<dbReference type="PANTHER" id="PTHR48083:SF13">
    <property type="entry name" value="ACYL-COA DEHYDROGENASE FAMILY MEMBER 11"/>
    <property type="match status" value="1"/>
</dbReference>
<dbReference type="InterPro" id="IPR013786">
    <property type="entry name" value="AcylCoA_DH/ox_N"/>
</dbReference>
<evidence type="ECO:0000256" key="2">
    <source>
        <dbReference type="ARBA" id="ARBA00009347"/>
    </source>
</evidence>
<sequence length="424" mass="47488">MSQSIPNIISQKVRPQAREILQKVGDFVDNDCLPAEELFHAQIRTDERRWKEFPPVMEELKSKAKKLGLWNLFLHSHYKEGAGLTNVEYALMAEIMGRCPISSEAMNCSAPDTGNMEVFAKYGSEAQKQKWLTPLLTGDIRSAFAMTERFVASSDATNIQTSMVKEGNEYVINGQKWWISGAGDPRCAVYLVMGKTNPKHDNPYKQQSIIIVPAETPGVTILRPMHIFGFDDAPHGHMEMAFENCRVPAENLILGEGRGFEIIQGRLGPGRIHHCMRSIGVAERALDLMIARVTHPQRKTFGKFLYQHGKIVADIAKSRMEIDAARLVVLNAADKIDQQNAKAALREIAMAKVIVPNTTLNVIDCAMQSFGAEGICQDQILAEFWTGIRTLRYADGPDEVHTAQLGKIELRRAPELYATYRILH</sequence>
<name>A0A1U7LWC8_NEOID</name>
<dbReference type="SUPFAM" id="SSF47203">
    <property type="entry name" value="Acyl-CoA dehydrogenase C-terminal domain-like"/>
    <property type="match status" value="1"/>
</dbReference>
<dbReference type="InterPro" id="IPR006091">
    <property type="entry name" value="Acyl-CoA_Oxase/DH_mid-dom"/>
</dbReference>
<evidence type="ECO:0000313" key="12">
    <source>
        <dbReference type="Proteomes" id="UP000186594"/>
    </source>
</evidence>
<gene>
    <name evidence="11" type="ORF">NEOLI_000001</name>
</gene>
<evidence type="ECO:0000256" key="7">
    <source>
        <dbReference type="RuleBase" id="RU362125"/>
    </source>
</evidence>
<dbReference type="GO" id="GO:0003995">
    <property type="term" value="F:acyl-CoA dehydrogenase activity"/>
    <property type="evidence" value="ECO:0007669"/>
    <property type="project" value="TreeGrafter"/>
</dbReference>
<protein>
    <submittedName>
        <fullName evidence="11">Putative acyl-CoA dehydrogenase IBR3</fullName>
    </submittedName>
</protein>
<keyword evidence="5 7" id="KW-0274">FAD</keyword>
<organism evidence="11 12">
    <name type="scientific">Neolecta irregularis (strain DAH-3)</name>
    <dbReference type="NCBI Taxonomy" id="1198029"/>
    <lineage>
        <taxon>Eukaryota</taxon>
        <taxon>Fungi</taxon>
        <taxon>Dikarya</taxon>
        <taxon>Ascomycota</taxon>
        <taxon>Taphrinomycotina</taxon>
        <taxon>Neolectales</taxon>
        <taxon>Neolectaceae</taxon>
        <taxon>Neolecta</taxon>
    </lineage>
</organism>